<dbReference type="PROSITE" id="PS50157">
    <property type="entry name" value="ZINC_FINGER_C2H2_2"/>
    <property type="match status" value="1"/>
</dbReference>
<keyword evidence="4" id="KW-0808">Transferase</keyword>
<dbReference type="GO" id="GO:0008270">
    <property type="term" value="F:zinc ion binding"/>
    <property type="evidence" value="ECO:0007669"/>
    <property type="project" value="UniProtKB-KW"/>
</dbReference>
<dbReference type="SUPFAM" id="SSF56672">
    <property type="entry name" value="DNA/RNA polymerases"/>
    <property type="match status" value="1"/>
</dbReference>
<dbReference type="InterPro" id="IPR043128">
    <property type="entry name" value="Rev_trsase/Diguanyl_cyclase"/>
</dbReference>
<organism evidence="4">
    <name type="scientific">Triatoma infestans</name>
    <name type="common">Assassin bug</name>
    <dbReference type="NCBI Taxonomy" id="30076"/>
    <lineage>
        <taxon>Eukaryota</taxon>
        <taxon>Metazoa</taxon>
        <taxon>Ecdysozoa</taxon>
        <taxon>Arthropoda</taxon>
        <taxon>Hexapoda</taxon>
        <taxon>Insecta</taxon>
        <taxon>Pterygota</taxon>
        <taxon>Neoptera</taxon>
        <taxon>Paraneoptera</taxon>
        <taxon>Hemiptera</taxon>
        <taxon>Heteroptera</taxon>
        <taxon>Panheteroptera</taxon>
        <taxon>Cimicomorpha</taxon>
        <taxon>Reduviidae</taxon>
        <taxon>Triatominae</taxon>
        <taxon>Triatoma</taxon>
    </lineage>
</organism>
<dbReference type="PROSITE" id="PS50878">
    <property type="entry name" value="RT_POL"/>
    <property type="match status" value="1"/>
</dbReference>
<accession>A0A023EXT5</accession>
<evidence type="ECO:0000259" key="2">
    <source>
        <dbReference type="PROSITE" id="PS50157"/>
    </source>
</evidence>
<dbReference type="InterPro" id="IPR000477">
    <property type="entry name" value="RT_dom"/>
</dbReference>
<reference evidence="4" key="1">
    <citation type="journal article" date="2014" name="PLoS Negl. Trop. Dis.">
        <title>An updated insight into the Sialotranscriptome of Triatoma infestans: developmental stage and geographic variations.</title>
        <authorList>
            <person name="Schwarz A."/>
            <person name="Medrano-Mercado N."/>
            <person name="Schaub G.A."/>
            <person name="Struchiner C.J."/>
            <person name="Bargues M.D."/>
            <person name="Levy M.Z."/>
            <person name="Ribeiro J.M."/>
        </authorList>
    </citation>
    <scope>NUCLEOTIDE SEQUENCE</scope>
    <source>
        <strain evidence="4">Chile</strain>
        <tissue evidence="4">Salivary glands</tissue>
    </source>
</reference>
<dbReference type="InterPro" id="IPR013087">
    <property type="entry name" value="Znf_C2H2_type"/>
</dbReference>
<evidence type="ECO:0000259" key="3">
    <source>
        <dbReference type="PROSITE" id="PS50878"/>
    </source>
</evidence>
<dbReference type="Pfam" id="PF00078">
    <property type="entry name" value="RVT_1"/>
    <property type="match status" value="1"/>
</dbReference>
<dbReference type="Gene3D" id="3.30.70.270">
    <property type="match status" value="1"/>
</dbReference>
<dbReference type="CDD" id="cd01650">
    <property type="entry name" value="RT_nLTR_like"/>
    <property type="match status" value="1"/>
</dbReference>
<keyword evidence="1" id="KW-0862">Zinc</keyword>
<dbReference type="EMBL" id="GBBI01004906">
    <property type="protein sequence ID" value="JAC13806.1"/>
    <property type="molecule type" value="mRNA"/>
</dbReference>
<keyword evidence="1" id="KW-0479">Metal-binding</keyword>
<keyword evidence="1" id="KW-0863">Zinc-finger</keyword>
<dbReference type="InterPro" id="IPR043502">
    <property type="entry name" value="DNA/RNA_pol_sf"/>
</dbReference>
<feature type="domain" description="C2H2-type" evidence="2">
    <location>
        <begin position="1"/>
        <end position="22"/>
    </location>
</feature>
<name>A0A023EXT5_TRIIF</name>
<keyword evidence="4" id="KW-0548">Nucleotidyltransferase</keyword>
<dbReference type="AlphaFoldDB" id="A0A023EXT5"/>
<protein>
    <submittedName>
        <fullName evidence="4">Putative reverse transcriptase-like protein</fullName>
    </submittedName>
</protein>
<dbReference type="GO" id="GO:0003964">
    <property type="term" value="F:RNA-directed DNA polymerase activity"/>
    <property type="evidence" value="ECO:0007669"/>
    <property type="project" value="UniProtKB-KW"/>
</dbReference>
<evidence type="ECO:0000256" key="1">
    <source>
        <dbReference type="PROSITE-ProRule" id="PRU00042"/>
    </source>
</evidence>
<feature type="domain" description="Reverse transcriptase" evidence="3">
    <location>
        <begin position="315"/>
        <end position="595"/>
    </location>
</feature>
<sequence>CEVCDRAFSSVTGLGLHRKRAHPVQFNQGIVVDRVKRRWSPEEMELLADWEARLTREGCRGDLIRRLVGLSGGRTMDSIKGVRKTGEYKRLVAARMARGDSPIRVQSEDHAVGSASSAEARWEEELRTILRQDMEVVSRLGPAPWAAGYLVEAGEAVLASRDPTGPLVQWWTEVFMRELGSTPIPSEGERRGQDELGTSRQRRRRLFGEIQRLWKTDRRAAVSRILGGGTDLGPQSLGDMEEYWAALFEVESSPWQGETEQVVERWAMGDIFSPLTADEITGSMPAAGTCAGPDGIEPGEWVRVPLAAKRILFHCFMMWGEVPSQLLEAETSLIPKTAGPASPGEYRPITVASVILRHYHKILARRLGQVYSHSPNQRGFISGMDGVGENVVRFNAILQKARKSRRSIVVLSLDVAKAFDTVSHEAILSVLRAKGAPLHLRKYIQSCLRRSSLRLKWRGQRSRLIRVARGVRQGDPLSPFLFNMVMDHVLSGLPERVGFWTGVSGVRFNALAYADDLLLFASSEIGMRSLISAVESGLAQCGLKVNPAKSWSLCLNPSGRQKLIKVDSEVRFQVAGSGVRALGIADGFKYLGVPFGPLGVQKAEPEIEAALYRVHRAPIKPQQRLEIVREFLLPATYHELVLGQVRREDLHRWDVRVRGCVRHWLRLQHDVPNSYIHAPFKYGGLAVPELSRMVPMWRRVRRERIMQRWEDMEAEEIGGEVVEVTGLGSIEEVRRGQWEDLYGRVDGRDLRESAKVKASYSWKGEGARSLSGREYVQFVRLHAGCLPSLMRAARGRGGQRGALWCRAGCPRAETVGHVVQVCPLTMGGRILRHHAVVGLLVKAFEIRRYGVYQEVSIALRETRVRPDLVVTKGNKAWILDVQVVSPGDELNVINARKKGKYHTREIHNAVRELTGKIEVDTVAITISWKGIWSSQSVRDLREFKLGKRILEWIVERVLRGSHMNWSRWNKLRIEGSN</sequence>
<evidence type="ECO:0000313" key="4">
    <source>
        <dbReference type="EMBL" id="JAC13806.1"/>
    </source>
</evidence>
<keyword evidence="4" id="KW-0695">RNA-directed DNA polymerase</keyword>
<dbReference type="PANTHER" id="PTHR19446">
    <property type="entry name" value="REVERSE TRANSCRIPTASES"/>
    <property type="match status" value="1"/>
</dbReference>
<feature type="non-terminal residue" evidence="4">
    <location>
        <position position="1"/>
    </location>
</feature>
<dbReference type="PROSITE" id="PS00028">
    <property type="entry name" value="ZINC_FINGER_C2H2_1"/>
    <property type="match status" value="1"/>
</dbReference>
<proteinExistence type="evidence at transcript level"/>